<feature type="chain" id="PRO_5034981308" evidence="1">
    <location>
        <begin position="22"/>
        <end position="97"/>
    </location>
</feature>
<proteinExistence type="predicted"/>
<gene>
    <name evidence="2" type="ORF">MVEN_00182200</name>
</gene>
<evidence type="ECO:0000256" key="1">
    <source>
        <dbReference type="SAM" id="SignalP"/>
    </source>
</evidence>
<evidence type="ECO:0000313" key="2">
    <source>
        <dbReference type="EMBL" id="KAF7368585.1"/>
    </source>
</evidence>
<protein>
    <submittedName>
        <fullName evidence="2">Uncharacterized protein</fullName>
    </submittedName>
</protein>
<reference evidence="2" key="1">
    <citation type="submission" date="2020-05" db="EMBL/GenBank/DDBJ databases">
        <title>Mycena genomes resolve the evolution of fungal bioluminescence.</title>
        <authorList>
            <person name="Tsai I.J."/>
        </authorList>
    </citation>
    <scope>NUCLEOTIDE SEQUENCE</scope>
    <source>
        <strain evidence="2">CCC161011</strain>
    </source>
</reference>
<accession>A0A8H6Z3F0</accession>
<organism evidence="2 3">
    <name type="scientific">Mycena venus</name>
    <dbReference type="NCBI Taxonomy" id="2733690"/>
    <lineage>
        <taxon>Eukaryota</taxon>
        <taxon>Fungi</taxon>
        <taxon>Dikarya</taxon>
        <taxon>Basidiomycota</taxon>
        <taxon>Agaricomycotina</taxon>
        <taxon>Agaricomycetes</taxon>
        <taxon>Agaricomycetidae</taxon>
        <taxon>Agaricales</taxon>
        <taxon>Marasmiineae</taxon>
        <taxon>Mycenaceae</taxon>
        <taxon>Mycena</taxon>
    </lineage>
</organism>
<dbReference type="AlphaFoldDB" id="A0A8H6Z3F0"/>
<dbReference type="EMBL" id="JACAZI010000002">
    <property type="protein sequence ID" value="KAF7368585.1"/>
    <property type="molecule type" value="Genomic_DNA"/>
</dbReference>
<keyword evidence="3" id="KW-1185">Reference proteome</keyword>
<feature type="signal peptide" evidence="1">
    <location>
        <begin position="1"/>
        <end position="21"/>
    </location>
</feature>
<evidence type="ECO:0000313" key="3">
    <source>
        <dbReference type="Proteomes" id="UP000620124"/>
    </source>
</evidence>
<keyword evidence="1" id="KW-0732">Signal</keyword>
<dbReference type="OrthoDB" id="4186099at2759"/>
<comment type="caution">
    <text evidence="2">The sequence shown here is derived from an EMBL/GenBank/DDBJ whole genome shotgun (WGS) entry which is preliminary data.</text>
</comment>
<sequence length="97" mass="10376">MRTTILTTAIALAVAATGTAARNCKYGVKYCGSTLRQIGNYDRDMEIALSNHGVRGGEDNTLFECTTIIGNIQMVQYCGIGRCVDGGQGNSDYCQDV</sequence>
<name>A0A8H6Z3F0_9AGAR</name>
<dbReference type="Proteomes" id="UP000620124">
    <property type="component" value="Unassembled WGS sequence"/>
</dbReference>